<evidence type="ECO:0000313" key="1">
    <source>
        <dbReference type="EMBL" id="SHI24353.1"/>
    </source>
</evidence>
<reference evidence="1 2" key="1">
    <citation type="submission" date="2016-11" db="EMBL/GenBank/DDBJ databases">
        <authorList>
            <person name="Jaros S."/>
            <person name="Januszkiewicz K."/>
            <person name="Wedrychowicz H."/>
        </authorList>
    </citation>
    <scope>NUCLEOTIDE SEQUENCE [LARGE SCALE GENOMIC DNA]</scope>
    <source>
        <strain evidence="1 2">CECT 7868</strain>
    </source>
</reference>
<evidence type="ECO:0000313" key="2">
    <source>
        <dbReference type="Proteomes" id="UP000184608"/>
    </source>
</evidence>
<organism evidence="1 2">
    <name type="scientific">Vibrio aerogenes CECT 7868</name>
    <dbReference type="NCBI Taxonomy" id="1216006"/>
    <lineage>
        <taxon>Bacteria</taxon>
        <taxon>Pseudomonadati</taxon>
        <taxon>Pseudomonadota</taxon>
        <taxon>Gammaproteobacteria</taxon>
        <taxon>Vibrionales</taxon>
        <taxon>Vibrionaceae</taxon>
        <taxon>Vibrio</taxon>
    </lineage>
</organism>
<protein>
    <submittedName>
        <fullName evidence="1">Uncharacterized protein</fullName>
    </submittedName>
</protein>
<dbReference type="EMBL" id="FQXZ01000031">
    <property type="protein sequence ID" value="SHI24353.1"/>
    <property type="molecule type" value="Genomic_DNA"/>
</dbReference>
<keyword evidence="2" id="KW-1185">Reference proteome</keyword>
<accession>A0A1M5ZK90</accession>
<gene>
    <name evidence="1" type="ORF">VA7868_02815</name>
</gene>
<dbReference type="Proteomes" id="UP000184608">
    <property type="component" value="Unassembled WGS sequence"/>
</dbReference>
<dbReference type="STRING" id="1216006.VA7868_02815"/>
<proteinExistence type="predicted"/>
<sequence>MVRIMNYSYKAQVGIRIDKGIDEECFSGVAASLSNIFDEFYFEQDHSDRYDDFLAVYIAKFKNIEFMLIGPPLDYEDYDLDEEPDYCQLNFVFRVKGDLEIANEYKSDFISKLLQDKKNIASEKRIDVSNEMVRFINNSGGNIEAILFE</sequence>
<name>A0A1M5ZK90_9VIBR</name>
<dbReference type="AlphaFoldDB" id="A0A1M5ZK90"/>